<dbReference type="Pfam" id="PF17297">
    <property type="entry name" value="PEPCK_N"/>
    <property type="match status" value="1"/>
</dbReference>
<feature type="binding site" evidence="12">
    <location>
        <position position="239"/>
    </location>
    <ligand>
        <name>Mn(2+)</name>
        <dbReference type="ChEBI" id="CHEBI:29035"/>
    </ligand>
</feature>
<dbReference type="PROSITE" id="PS00505">
    <property type="entry name" value="PEPCK_GTP"/>
    <property type="match status" value="1"/>
</dbReference>
<dbReference type="EC" id="4.1.1.32" evidence="12"/>
<dbReference type="GO" id="GO:0030145">
    <property type="term" value="F:manganese ion binding"/>
    <property type="evidence" value="ECO:0007669"/>
    <property type="project" value="UniProtKB-UniRule"/>
</dbReference>
<evidence type="ECO:0000256" key="1">
    <source>
        <dbReference type="ARBA" id="ARBA00004742"/>
    </source>
</evidence>
<comment type="catalytic activity">
    <reaction evidence="12">
        <text>oxaloacetate + GTP = phosphoenolpyruvate + GDP + CO2</text>
        <dbReference type="Rhea" id="RHEA:10388"/>
        <dbReference type="ChEBI" id="CHEBI:16452"/>
        <dbReference type="ChEBI" id="CHEBI:16526"/>
        <dbReference type="ChEBI" id="CHEBI:37565"/>
        <dbReference type="ChEBI" id="CHEBI:58189"/>
        <dbReference type="ChEBI" id="CHEBI:58702"/>
        <dbReference type="EC" id="4.1.1.32"/>
    </reaction>
</comment>
<feature type="binding site" evidence="12">
    <location>
        <position position="398"/>
    </location>
    <ligand>
        <name>GTP</name>
        <dbReference type="ChEBI" id="CHEBI:37565"/>
    </ligand>
</feature>
<keyword evidence="15" id="KW-0418">Kinase</keyword>
<dbReference type="FunFam" id="3.40.449.10:FF:000005">
    <property type="entry name" value="Phosphoenolpyruvate carboxykinase [GTP]"/>
    <property type="match status" value="1"/>
</dbReference>
<dbReference type="SUPFAM" id="SSF53795">
    <property type="entry name" value="PEP carboxykinase-like"/>
    <property type="match status" value="1"/>
</dbReference>
<keyword evidence="9 12" id="KW-0342">GTP-binding</keyword>
<dbReference type="InterPro" id="IPR008210">
    <property type="entry name" value="PEP_carboxykinase_N"/>
</dbReference>
<feature type="binding site" evidence="12">
    <location>
        <position position="281"/>
    </location>
    <ligand>
        <name>substrate</name>
    </ligand>
</feature>
<keyword evidence="16" id="KW-1185">Reference proteome</keyword>
<dbReference type="EMBL" id="FNVU01000002">
    <property type="protein sequence ID" value="SEF79451.1"/>
    <property type="molecule type" value="Genomic_DNA"/>
</dbReference>
<comment type="cofactor">
    <cofactor evidence="12">
        <name>Mn(2+)</name>
        <dbReference type="ChEBI" id="CHEBI:29035"/>
    </cofactor>
    <text evidence="12">Binds 1 Mn(2+) ion per subunit.</text>
</comment>
<keyword evidence="7 12" id="KW-0547">Nucleotide-binding</keyword>
<keyword evidence="15" id="KW-0670">Pyruvate</keyword>
<dbReference type="InterPro" id="IPR035077">
    <property type="entry name" value="PEP_carboxykinase_GTP_C"/>
</dbReference>
<feature type="binding site" evidence="12">
    <location>
        <begin position="396"/>
        <end position="398"/>
    </location>
    <ligand>
        <name>substrate</name>
    </ligand>
</feature>
<evidence type="ECO:0000256" key="10">
    <source>
        <dbReference type="ARBA" id="ARBA00023211"/>
    </source>
</evidence>
<keyword evidence="4 12" id="KW-0312">Gluconeogenesis</keyword>
<feature type="domain" description="Phosphoenolpyruvate carboxykinase GTP-utilising N-terminal" evidence="14">
    <location>
        <begin position="17"/>
        <end position="251"/>
    </location>
</feature>
<feature type="active site" evidence="12">
    <location>
        <position position="283"/>
    </location>
</feature>
<comment type="function">
    <text evidence="12">Catalyzes the conversion of oxaloacetate (OAA) to phosphoenolpyruvate (PEP), the rate-limiting step in the metabolic pathway that produces glucose from lactate and other precursors derived from the citric acid cycle.</text>
</comment>
<evidence type="ECO:0000256" key="3">
    <source>
        <dbReference type="ARBA" id="ARBA00011245"/>
    </source>
</evidence>
<feature type="binding site" evidence="12">
    <location>
        <begin position="282"/>
        <end position="287"/>
    </location>
    <ligand>
        <name>GTP</name>
        <dbReference type="ChEBI" id="CHEBI:37565"/>
    </ligand>
</feature>
<dbReference type="GO" id="GO:0046327">
    <property type="term" value="P:glycerol biosynthetic process from pyruvate"/>
    <property type="evidence" value="ECO:0007669"/>
    <property type="project" value="TreeGrafter"/>
</dbReference>
<name>A0A1H5UYC1_9ACTN</name>
<evidence type="ECO:0000256" key="12">
    <source>
        <dbReference type="HAMAP-Rule" id="MF_00452"/>
    </source>
</evidence>
<dbReference type="NCBIfam" id="NF003253">
    <property type="entry name" value="PRK04210.1"/>
    <property type="match status" value="1"/>
</dbReference>
<feature type="binding site" evidence="12">
    <location>
        <position position="76"/>
    </location>
    <ligand>
        <name>substrate</name>
    </ligand>
</feature>
<dbReference type="GO" id="GO:0033993">
    <property type="term" value="P:response to lipid"/>
    <property type="evidence" value="ECO:0007669"/>
    <property type="project" value="TreeGrafter"/>
</dbReference>
<dbReference type="GO" id="GO:0004613">
    <property type="term" value="F:phosphoenolpyruvate carboxykinase (GTP) activity"/>
    <property type="evidence" value="ECO:0007669"/>
    <property type="project" value="UniProtKB-UniRule"/>
</dbReference>
<dbReference type="UniPathway" id="UPA00138"/>
<evidence type="ECO:0000259" key="14">
    <source>
        <dbReference type="Pfam" id="PF17297"/>
    </source>
</evidence>
<keyword evidence="8 12" id="KW-0210">Decarboxylase</keyword>
<organism evidence="15 16">
    <name type="scientific">Actinacidiphila yanglinensis</name>
    <dbReference type="NCBI Taxonomy" id="310779"/>
    <lineage>
        <taxon>Bacteria</taxon>
        <taxon>Bacillati</taxon>
        <taxon>Actinomycetota</taxon>
        <taxon>Actinomycetes</taxon>
        <taxon>Kitasatosporales</taxon>
        <taxon>Streptomycetaceae</taxon>
        <taxon>Actinacidiphila</taxon>
    </lineage>
</organism>
<dbReference type="PANTHER" id="PTHR11561:SF0">
    <property type="entry name" value="PHOSPHOENOLPYRUVATE CARBOXYKINASE [GTP]-RELATED"/>
    <property type="match status" value="1"/>
</dbReference>
<proteinExistence type="inferred from homology"/>
<dbReference type="GO" id="GO:0016301">
    <property type="term" value="F:kinase activity"/>
    <property type="evidence" value="ECO:0007669"/>
    <property type="project" value="UniProtKB-KW"/>
</dbReference>
<dbReference type="Gene3D" id="2.170.8.10">
    <property type="entry name" value="Phosphoenolpyruvate Carboxykinase, domain 2"/>
    <property type="match status" value="1"/>
</dbReference>
<evidence type="ECO:0000256" key="6">
    <source>
        <dbReference type="ARBA" id="ARBA00022723"/>
    </source>
</evidence>
<gene>
    <name evidence="12" type="primary">pckG</name>
    <name evidence="15" type="ORF">SAMN05216223_10246</name>
</gene>
<dbReference type="AlphaFoldDB" id="A0A1H5UYC1"/>
<protein>
    <recommendedName>
        <fullName evidence="12">Phosphoenolpyruvate carboxykinase [GTP]</fullName>
        <shortName evidence="12">PEP carboxykinase</shortName>
        <shortName evidence="12">PEPCK</shortName>
        <ecNumber evidence="12">4.1.1.32</ecNumber>
    </recommendedName>
    <alternativeName>
        <fullName evidence="12">GTP-dependent phosphoenolpyruvate carboxykinase</fullName>
        <shortName evidence="12">GTP-PEPCK</shortName>
    </alternativeName>
</protein>
<sequence>MARGNAAPTNHQELISWVGEIAELTRPDEVVWCDGSEEEYHRLAEELVVKGTFTRLDPTLRPNSYYAASDPTDVARVEDRTFICSRREADAGPTNHWKAPAEMREIFTGRAGDGEPGGPDGSGGLFRGAMRGRTMYVVPFCMGPIGSELSAMGVEITDSAYVAVSMRTMTRMGSQVLEELGSDGAFVKAVHSVGAPLADGEADVPWPCNATKYISHFPEDREIWSYGSGYGGNALLGKKCYALRIASVMARDEGWLAEHMLILKLTPPRGEAKYVAAAFPSACGKTNLAMLEPTISGWSVETIGDDIAWMRFGADGRLRAINPEAGFFGVAPGTGEHTNANAMKTMYGNSVFTNVALTDDGDVWWEGMTEEPPAHLTDWKGNDWTPASDTPAAHPNARFTVPAAQCPIIAPEWEDPEGVPISAILFGGRRASAVPLVTESFDWQHGVFLGANIASEKTAAAEGKVGELRRDPFAMLPFCGYNMGDYFGHWIKLGKEHDPAKLPRIYYVNWFRKDAGGRFVWPGFGENSRVLKWIVQRLNGEAEGVRTPIGILPADGALDTAGLDLSPADLELLLSVDPEIWRDEASLVPAHLETFGEHTPPELWAEYEALVARLG</sequence>
<dbReference type="RefSeq" id="WP_103884242.1">
    <property type="nucleotide sequence ID" value="NZ_FNVU01000002.1"/>
</dbReference>
<dbReference type="Pfam" id="PF00821">
    <property type="entry name" value="PEPCK_GTP"/>
    <property type="match status" value="1"/>
</dbReference>
<dbReference type="InterPro" id="IPR008209">
    <property type="entry name" value="PEP_carboxykinase_GTP"/>
</dbReference>
<evidence type="ECO:0000256" key="5">
    <source>
        <dbReference type="ARBA" id="ARBA00022490"/>
    </source>
</evidence>
<dbReference type="GO" id="GO:0005525">
    <property type="term" value="F:GTP binding"/>
    <property type="evidence" value="ECO:0007669"/>
    <property type="project" value="UniProtKB-UniRule"/>
</dbReference>
<evidence type="ECO:0000259" key="13">
    <source>
        <dbReference type="Pfam" id="PF00821"/>
    </source>
</evidence>
<feature type="binding site" evidence="12">
    <location>
        <begin position="524"/>
        <end position="527"/>
    </location>
    <ligand>
        <name>GTP</name>
        <dbReference type="ChEBI" id="CHEBI:37565"/>
    </ligand>
</feature>
<dbReference type="InterPro" id="IPR035078">
    <property type="entry name" value="PEP_carboxykinase_GTP_N"/>
</dbReference>
<dbReference type="FunFam" id="2.170.8.10:FF:000003">
    <property type="entry name" value="Phosphoenolpyruvate carboxykinase [GTP]"/>
    <property type="match status" value="1"/>
</dbReference>
<keyword evidence="6 12" id="KW-0479">Metal-binding</keyword>
<dbReference type="PIRSF" id="PIRSF001348">
    <property type="entry name" value="PEP_carboxykinase_GTP"/>
    <property type="match status" value="1"/>
</dbReference>
<reference evidence="15 16" key="1">
    <citation type="submission" date="2016-10" db="EMBL/GenBank/DDBJ databases">
        <authorList>
            <person name="de Groot N.N."/>
        </authorList>
    </citation>
    <scope>NUCLEOTIDE SEQUENCE [LARGE SCALE GENOMIC DNA]</scope>
    <source>
        <strain evidence="15 16">CGMCC 4.2023</strain>
    </source>
</reference>
<feature type="binding site" evidence="12">
    <location>
        <position position="429"/>
    </location>
    <ligand>
        <name>GTP</name>
        <dbReference type="ChEBI" id="CHEBI:37565"/>
    </ligand>
</feature>
<dbReference type="InterPro" id="IPR018091">
    <property type="entry name" value="PEP_carboxykin_GTP_CS"/>
</dbReference>
<comment type="similarity">
    <text evidence="2 12">Belongs to the phosphoenolpyruvate carboxykinase [GTP] family.</text>
</comment>
<keyword evidence="10 12" id="KW-0464">Manganese</keyword>
<dbReference type="GO" id="GO:0006107">
    <property type="term" value="P:oxaloacetate metabolic process"/>
    <property type="evidence" value="ECO:0007669"/>
    <property type="project" value="TreeGrafter"/>
</dbReference>
<dbReference type="SUPFAM" id="SSF68923">
    <property type="entry name" value="PEP carboxykinase N-terminal domain"/>
    <property type="match status" value="1"/>
</dbReference>
<evidence type="ECO:0000256" key="8">
    <source>
        <dbReference type="ARBA" id="ARBA00022793"/>
    </source>
</evidence>
<evidence type="ECO:0000313" key="15">
    <source>
        <dbReference type="EMBL" id="SEF79451.1"/>
    </source>
</evidence>
<keyword evidence="11 12" id="KW-0456">Lyase</keyword>
<dbReference type="InterPro" id="IPR013035">
    <property type="entry name" value="PEP_carboxykinase_C"/>
</dbReference>
<dbReference type="Gene3D" id="3.40.449.10">
    <property type="entry name" value="Phosphoenolpyruvate Carboxykinase, domain 1"/>
    <property type="match status" value="1"/>
</dbReference>
<dbReference type="PANTHER" id="PTHR11561">
    <property type="entry name" value="PHOSPHOENOLPYRUVATE CARBOXYKINASE"/>
    <property type="match status" value="1"/>
</dbReference>
<keyword evidence="5 12" id="KW-0963">Cytoplasm</keyword>
<evidence type="ECO:0000313" key="16">
    <source>
        <dbReference type="Proteomes" id="UP000236754"/>
    </source>
</evidence>
<dbReference type="GO" id="GO:0005829">
    <property type="term" value="C:cytosol"/>
    <property type="evidence" value="ECO:0007669"/>
    <property type="project" value="TreeGrafter"/>
</dbReference>
<dbReference type="CDD" id="cd00819">
    <property type="entry name" value="PEPCK_GTP"/>
    <property type="match status" value="1"/>
</dbReference>
<comment type="subunit">
    <text evidence="3 12">Monomer.</text>
</comment>
<evidence type="ECO:0000256" key="7">
    <source>
        <dbReference type="ARBA" id="ARBA00022741"/>
    </source>
</evidence>
<dbReference type="OrthoDB" id="9758871at2"/>
<dbReference type="Gene3D" id="3.90.228.20">
    <property type="match status" value="1"/>
</dbReference>
<feature type="binding site" evidence="12">
    <location>
        <position position="259"/>
    </location>
    <ligand>
        <name>Mn(2+)</name>
        <dbReference type="ChEBI" id="CHEBI:29035"/>
    </ligand>
</feature>
<dbReference type="GO" id="GO:0019543">
    <property type="term" value="P:propionate catabolic process"/>
    <property type="evidence" value="ECO:0007669"/>
    <property type="project" value="TreeGrafter"/>
</dbReference>
<feature type="domain" description="Phosphoenolpyruvate carboxykinase C-terminal P-loop" evidence="13">
    <location>
        <begin position="255"/>
        <end position="611"/>
    </location>
</feature>
<comment type="pathway">
    <text evidence="1 12">Carbohydrate biosynthesis; gluconeogenesis.</text>
</comment>
<dbReference type="Proteomes" id="UP000236754">
    <property type="component" value="Unassembled WGS sequence"/>
</dbReference>
<dbReference type="HAMAP" id="MF_00452">
    <property type="entry name" value="PEPCK_GTP"/>
    <property type="match status" value="1"/>
</dbReference>
<keyword evidence="15" id="KW-0808">Transferase</keyword>
<evidence type="ECO:0000256" key="4">
    <source>
        <dbReference type="ARBA" id="ARBA00022432"/>
    </source>
</evidence>
<feature type="binding site" evidence="12">
    <location>
        <begin position="230"/>
        <end position="232"/>
    </location>
    <ligand>
        <name>substrate</name>
    </ligand>
</feature>
<dbReference type="GO" id="GO:0071333">
    <property type="term" value="P:cellular response to glucose stimulus"/>
    <property type="evidence" value="ECO:0007669"/>
    <property type="project" value="TreeGrafter"/>
</dbReference>
<dbReference type="GO" id="GO:0006094">
    <property type="term" value="P:gluconeogenesis"/>
    <property type="evidence" value="ECO:0007669"/>
    <property type="project" value="UniProtKB-UniRule"/>
</dbReference>
<evidence type="ECO:0000256" key="9">
    <source>
        <dbReference type="ARBA" id="ARBA00023134"/>
    </source>
</evidence>
<evidence type="ECO:0000256" key="2">
    <source>
        <dbReference type="ARBA" id="ARBA00005796"/>
    </source>
</evidence>
<accession>A0A1H5UYC1</accession>
<feature type="binding site" evidence="12">
    <location>
        <position position="306"/>
    </location>
    <ligand>
        <name>Mn(2+)</name>
        <dbReference type="ChEBI" id="CHEBI:29035"/>
    </ligand>
</feature>
<comment type="subcellular location">
    <subcellularLocation>
        <location evidence="12">Cytoplasm</location>
    </subcellularLocation>
</comment>
<dbReference type="GO" id="GO:0042594">
    <property type="term" value="P:response to starvation"/>
    <property type="evidence" value="ECO:0007669"/>
    <property type="project" value="TreeGrafter"/>
</dbReference>
<evidence type="ECO:0000256" key="11">
    <source>
        <dbReference type="ARBA" id="ARBA00023239"/>
    </source>
</evidence>